<dbReference type="PANTHER" id="PTHR23070">
    <property type="entry name" value="BCS1 AAA-TYPE ATPASE"/>
    <property type="match status" value="1"/>
</dbReference>
<dbReference type="CDD" id="cd19510">
    <property type="entry name" value="RecA-like_BCS1"/>
    <property type="match status" value="1"/>
</dbReference>
<organism evidence="15 16">
    <name type="scientific">Hohenbuehelia grisea</name>
    <dbReference type="NCBI Taxonomy" id="104357"/>
    <lineage>
        <taxon>Eukaryota</taxon>
        <taxon>Fungi</taxon>
        <taxon>Dikarya</taxon>
        <taxon>Basidiomycota</taxon>
        <taxon>Agaricomycotina</taxon>
        <taxon>Agaricomycetes</taxon>
        <taxon>Agaricomycetidae</taxon>
        <taxon>Agaricales</taxon>
        <taxon>Pleurotineae</taxon>
        <taxon>Pleurotaceae</taxon>
        <taxon>Hohenbuehelia</taxon>
    </lineage>
</organism>
<evidence type="ECO:0000256" key="1">
    <source>
        <dbReference type="ARBA" id="ARBA00004434"/>
    </source>
</evidence>
<dbReference type="InterPro" id="IPR027417">
    <property type="entry name" value="P-loop_NTPase"/>
</dbReference>
<feature type="compositionally biased region" description="Polar residues" evidence="12">
    <location>
        <begin position="442"/>
        <end position="452"/>
    </location>
</feature>
<evidence type="ECO:0000256" key="2">
    <source>
        <dbReference type="ARBA" id="ARBA00007448"/>
    </source>
</evidence>
<dbReference type="Pfam" id="PF08740">
    <property type="entry name" value="BCS1_N"/>
    <property type="match status" value="1"/>
</dbReference>
<dbReference type="InterPro" id="IPR003959">
    <property type="entry name" value="ATPase_AAA_core"/>
</dbReference>
<keyword evidence="6" id="KW-0378">Hydrolase</keyword>
<accession>A0ABR3IR58</accession>
<comment type="caution">
    <text evidence="15">The sequence shown here is derived from an EMBL/GenBank/DDBJ whole genome shotgun (WGS) entry which is preliminary data.</text>
</comment>
<feature type="region of interest" description="Disordered" evidence="12">
    <location>
        <begin position="581"/>
        <end position="622"/>
    </location>
</feature>
<protein>
    <recommendedName>
        <fullName evidence="17">P-loop containing nucleoside triphosphate hydrolase protein</fullName>
    </recommendedName>
</protein>
<comment type="subcellular location">
    <subcellularLocation>
        <location evidence="1">Mitochondrion inner membrane</location>
        <topology evidence="1">Single-pass membrane protein</topology>
    </subcellularLocation>
</comment>
<dbReference type="SMART" id="SM00382">
    <property type="entry name" value="AAA"/>
    <property type="match status" value="1"/>
</dbReference>
<keyword evidence="10" id="KW-0472">Membrane</keyword>
<evidence type="ECO:0000256" key="5">
    <source>
        <dbReference type="ARBA" id="ARBA00022792"/>
    </source>
</evidence>
<evidence type="ECO:0000256" key="9">
    <source>
        <dbReference type="ARBA" id="ARBA00023128"/>
    </source>
</evidence>
<comment type="catalytic activity">
    <reaction evidence="11">
        <text>ATP + H2O = ADP + phosphate + H(+)</text>
        <dbReference type="Rhea" id="RHEA:13065"/>
        <dbReference type="ChEBI" id="CHEBI:15377"/>
        <dbReference type="ChEBI" id="CHEBI:15378"/>
        <dbReference type="ChEBI" id="CHEBI:30616"/>
        <dbReference type="ChEBI" id="CHEBI:43474"/>
        <dbReference type="ChEBI" id="CHEBI:456216"/>
    </reaction>
    <physiologicalReaction direction="left-to-right" evidence="11">
        <dbReference type="Rhea" id="RHEA:13066"/>
    </physiologicalReaction>
</comment>
<evidence type="ECO:0000256" key="6">
    <source>
        <dbReference type="ARBA" id="ARBA00022801"/>
    </source>
</evidence>
<evidence type="ECO:0000256" key="7">
    <source>
        <dbReference type="ARBA" id="ARBA00022840"/>
    </source>
</evidence>
<feature type="compositionally biased region" description="Basic and acidic residues" evidence="12">
    <location>
        <begin position="587"/>
        <end position="596"/>
    </location>
</feature>
<evidence type="ECO:0000256" key="3">
    <source>
        <dbReference type="ARBA" id="ARBA00022692"/>
    </source>
</evidence>
<keyword evidence="4" id="KW-0547">Nucleotide-binding</keyword>
<keyword evidence="8" id="KW-1133">Transmembrane helix</keyword>
<comment type="similarity">
    <text evidence="2">Belongs to the AAA ATPase family. BCS1 subfamily.</text>
</comment>
<dbReference type="SUPFAM" id="SSF52540">
    <property type="entry name" value="P-loop containing nucleoside triphosphate hydrolases"/>
    <property type="match status" value="1"/>
</dbReference>
<dbReference type="EMBL" id="JASNQZ010000015">
    <property type="protein sequence ID" value="KAL0945780.1"/>
    <property type="molecule type" value="Genomic_DNA"/>
</dbReference>
<dbReference type="InterPro" id="IPR014851">
    <property type="entry name" value="BCS1_N"/>
</dbReference>
<evidence type="ECO:0000256" key="11">
    <source>
        <dbReference type="ARBA" id="ARBA00048778"/>
    </source>
</evidence>
<dbReference type="SMART" id="SM01024">
    <property type="entry name" value="BCS1_N"/>
    <property type="match status" value="1"/>
</dbReference>
<dbReference type="InterPro" id="IPR057495">
    <property type="entry name" value="AAA_lid_BCS1"/>
</dbReference>
<feature type="domain" description="AAA+ ATPase" evidence="13">
    <location>
        <begin position="273"/>
        <end position="421"/>
    </location>
</feature>
<dbReference type="Pfam" id="PF00004">
    <property type="entry name" value="AAA"/>
    <property type="match status" value="2"/>
</dbReference>
<evidence type="ECO:0000259" key="13">
    <source>
        <dbReference type="SMART" id="SM00382"/>
    </source>
</evidence>
<evidence type="ECO:0000256" key="4">
    <source>
        <dbReference type="ARBA" id="ARBA00022741"/>
    </source>
</evidence>
<keyword evidence="9" id="KW-0496">Mitochondrion</keyword>
<keyword evidence="5" id="KW-0999">Mitochondrion inner membrane</keyword>
<dbReference type="InterPro" id="IPR050747">
    <property type="entry name" value="Mitochondrial_chaperone_BCS1"/>
</dbReference>
<evidence type="ECO:0000259" key="14">
    <source>
        <dbReference type="SMART" id="SM01024"/>
    </source>
</evidence>
<evidence type="ECO:0000256" key="12">
    <source>
        <dbReference type="SAM" id="MobiDB-lite"/>
    </source>
</evidence>
<evidence type="ECO:0000256" key="8">
    <source>
        <dbReference type="ARBA" id="ARBA00022989"/>
    </source>
</evidence>
<dbReference type="Pfam" id="PF25426">
    <property type="entry name" value="AAA_lid_BCS1"/>
    <property type="match status" value="1"/>
</dbReference>
<feature type="region of interest" description="Disordered" evidence="12">
    <location>
        <begin position="440"/>
        <end position="465"/>
    </location>
</feature>
<feature type="domain" description="BCS1 N-terminal" evidence="14">
    <location>
        <begin position="55"/>
        <end position="242"/>
    </location>
</feature>
<dbReference type="InterPro" id="IPR003593">
    <property type="entry name" value="AAA+_ATPase"/>
</dbReference>
<gene>
    <name evidence="15" type="ORF">HGRIS_012068</name>
</gene>
<evidence type="ECO:0000313" key="15">
    <source>
        <dbReference type="EMBL" id="KAL0945780.1"/>
    </source>
</evidence>
<name>A0ABR3IR58_9AGAR</name>
<proteinExistence type="inferred from homology"/>
<evidence type="ECO:0000313" key="16">
    <source>
        <dbReference type="Proteomes" id="UP001556367"/>
    </source>
</evidence>
<reference evidence="16" key="1">
    <citation type="submission" date="2024-06" db="EMBL/GenBank/DDBJ databases">
        <title>Multi-omics analyses provide insights into the biosynthesis of the anticancer antibiotic pleurotin in Hohenbuehelia grisea.</title>
        <authorList>
            <person name="Weaver J.A."/>
            <person name="Alberti F."/>
        </authorList>
    </citation>
    <scope>NUCLEOTIDE SEQUENCE [LARGE SCALE GENOMIC DNA]</scope>
    <source>
        <strain evidence="16">T-177</strain>
    </source>
</reference>
<sequence>MNANPFTQQFAGPPLASLSPSPSWLPAGLSQLFGVTSLLAMMSSGNYFWDSAKLFILGSIIETGRRFCKWFIERFRFRYSMTARFAEGDPAYDWIILFLTEENVWRRSRDFYVNSKTSARKFGINISSGEQHEEDTTDYVPIYEIPQLFWWKGYWLEIRREQGSPQLSQHQGRNMMYSSSVMYLTIYSLDMTVLKSLVDEAKRRYVEVSKPNVIIHSTDLRNGGPFSWSKVKSKVRRPLSSIILQEGVLESLVEDAQEFIDSEDWYVEAGIPYRRGYLLYGPPGTGKSSTIYALAGELGLEIYSLSLSSDYIDDTLLQTAASLIPKRGILLIEDIDCAFPSREEEEESMEKQLEYHNPMFGMPQPAKRSAVTLSGLLNIIDGVESEEGKFFIATTNYIDRLDPALLRPGRIDKKVQYSLATKQQASSLFTRFFPESRYGKSITETKGPTTEQPIDEKTPLLSESSDPPLDLPALAAQFAEGIPEDDFSVAEIQGHLLSCKTRPLEAAQGVTAWVAAEHAERAARIQREEKRKAKVKEVKDKFAARGGGVGMPAFGGYPSFGGMPGLPPVLPPDFSAPMEATVEAAVEDSKGAKEEELPLVNGNGKKAMVNGNGRDAGASDSE</sequence>
<keyword evidence="16" id="KW-1185">Reference proteome</keyword>
<keyword evidence="3" id="KW-0812">Transmembrane</keyword>
<evidence type="ECO:0008006" key="17">
    <source>
        <dbReference type="Google" id="ProtNLM"/>
    </source>
</evidence>
<evidence type="ECO:0000256" key="10">
    <source>
        <dbReference type="ARBA" id="ARBA00023136"/>
    </source>
</evidence>
<dbReference type="Proteomes" id="UP001556367">
    <property type="component" value="Unassembled WGS sequence"/>
</dbReference>
<dbReference type="Gene3D" id="3.40.50.300">
    <property type="entry name" value="P-loop containing nucleotide triphosphate hydrolases"/>
    <property type="match status" value="1"/>
</dbReference>
<keyword evidence="7" id="KW-0067">ATP-binding</keyword>